<reference evidence="10" key="1">
    <citation type="submission" date="2015-04" db="EMBL/GenBank/DDBJ databases">
        <title>Complete genome sequence of Microbacterium chocolatum SIT 101, a bacterium enantioselectively hydrolyzing mesomeric diesters.</title>
        <authorList>
            <person name="Li X."/>
            <person name="Xu Y."/>
        </authorList>
    </citation>
    <scope>NUCLEOTIDE SEQUENCE [LARGE SCALE GENOMIC DNA]</scope>
    <source>
        <strain evidence="10">SIT 101</strain>
    </source>
</reference>
<dbReference type="InterPro" id="IPR003136">
    <property type="entry name" value="Cytidylate_kin"/>
</dbReference>
<keyword evidence="8" id="KW-0963">Cytoplasm</keyword>
<comment type="catalytic activity">
    <reaction evidence="7 8">
        <text>CMP + ATP = CDP + ADP</text>
        <dbReference type="Rhea" id="RHEA:11600"/>
        <dbReference type="ChEBI" id="CHEBI:30616"/>
        <dbReference type="ChEBI" id="CHEBI:58069"/>
        <dbReference type="ChEBI" id="CHEBI:60377"/>
        <dbReference type="ChEBI" id="CHEBI:456216"/>
        <dbReference type="EC" id="2.7.4.25"/>
    </reaction>
</comment>
<proteinExistence type="inferred from homology"/>
<keyword evidence="2 8" id="KW-0808">Transferase</keyword>
<dbReference type="GO" id="GO:0036431">
    <property type="term" value="F:dCMP kinase activity"/>
    <property type="evidence" value="ECO:0007669"/>
    <property type="project" value="InterPro"/>
</dbReference>
<dbReference type="KEGG" id="mcw:A8L33_08795"/>
<dbReference type="GO" id="GO:0005737">
    <property type="term" value="C:cytoplasm"/>
    <property type="evidence" value="ECO:0007669"/>
    <property type="project" value="UniProtKB-SubCell"/>
</dbReference>
<feature type="domain" description="Cytidylate kinase" evidence="9">
    <location>
        <begin position="12"/>
        <end position="223"/>
    </location>
</feature>
<evidence type="ECO:0000256" key="1">
    <source>
        <dbReference type="ARBA" id="ARBA00009427"/>
    </source>
</evidence>
<dbReference type="AlphaFoldDB" id="A0A0M9VLJ3"/>
<dbReference type="NCBIfam" id="TIGR00017">
    <property type="entry name" value="cmk"/>
    <property type="match status" value="1"/>
</dbReference>
<dbReference type="GO" id="GO:0036430">
    <property type="term" value="F:CMP kinase activity"/>
    <property type="evidence" value="ECO:0007669"/>
    <property type="project" value="RHEA"/>
</dbReference>
<dbReference type="GO" id="GO:0005524">
    <property type="term" value="F:ATP binding"/>
    <property type="evidence" value="ECO:0007669"/>
    <property type="project" value="UniProtKB-UniRule"/>
</dbReference>
<dbReference type="Pfam" id="PF02224">
    <property type="entry name" value="Cytidylate_kin"/>
    <property type="match status" value="1"/>
</dbReference>
<dbReference type="HAMAP" id="MF_00238">
    <property type="entry name" value="Cytidyl_kinase_type1"/>
    <property type="match status" value="1"/>
</dbReference>
<dbReference type="OrthoDB" id="9807434at2"/>
<dbReference type="EC" id="2.7.4.25" evidence="8"/>
<keyword evidence="11" id="KW-1185">Reference proteome</keyword>
<gene>
    <name evidence="8" type="primary">cmk</name>
    <name evidence="10" type="ORF">XI38_04890</name>
</gene>
<evidence type="ECO:0000256" key="4">
    <source>
        <dbReference type="ARBA" id="ARBA00022777"/>
    </source>
</evidence>
<keyword evidence="3 8" id="KW-0547">Nucleotide-binding</keyword>
<comment type="similarity">
    <text evidence="1 8">Belongs to the cytidylate kinase family. Type 1 subfamily.</text>
</comment>
<dbReference type="GO" id="GO:0006220">
    <property type="term" value="P:pyrimidine nucleotide metabolic process"/>
    <property type="evidence" value="ECO:0007669"/>
    <property type="project" value="UniProtKB-UniRule"/>
</dbReference>
<dbReference type="InterPro" id="IPR011994">
    <property type="entry name" value="Cytidylate_kinase_dom"/>
</dbReference>
<evidence type="ECO:0000256" key="8">
    <source>
        <dbReference type="HAMAP-Rule" id="MF_00238"/>
    </source>
</evidence>
<keyword evidence="5 8" id="KW-0067">ATP-binding</keyword>
<evidence type="ECO:0000313" key="11">
    <source>
        <dbReference type="Proteomes" id="UP000037737"/>
    </source>
</evidence>
<evidence type="ECO:0000259" key="9">
    <source>
        <dbReference type="Pfam" id="PF02224"/>
    </source>
</evidence>
<comment type="catalytic activity">
    <reaction evidence="6 8">
        <text>dCMP + ATP = dCDP + ADP</text>
        <dbReference type="Rhea" id="RHEA:25094"/>
        <dbReference type="ChEBI" id="CHEBI:30616"/>
        <dbReference type="ChEBI" id="CHEBI:57566"/>
        <dbReference type="ChEBI" id="CHEBI:58593"/>
        <dbReference type="ChEBI" id="CHEBI:456216"/>
        <dbReference type="EC" id="2.7.4.25"/>
    </reaction>
</comment>
<name>A0A0M9VLJ3_9MICO</name>
<protein>
    <recommendedName>
        <fullName evidence="8">Cytidylate kinase</fullName>
        <shortName evidence="8">CK</shortName>
        <ecNumber evidence="8">2.7.4.25</ecNumber>
    </recommendedName>
    <alternativeName>
        <fullName evidence="8">Cytidine monophosphate kinase</fullName>
        <shortName evidence="8">CMP kinase</shortName>
    </alternativeName>
</protein>
<evidence type="ECO:0000256" key="6">
    <source>
        <dbReference type="ARBA" id="ARBA00047615"/>
    </source>
</evidence>
<dbReference type="EMBL" id="LAVO01000005">
    <property type="protein sequence ID" value="KOS11215.1"/>
    <property type="molecule type" value="Genomic_DNA"/>
</dbReference>
<evidence type="ECO:0000256" key="3">
    <source>
        <dbReference type="ARBA" id="ARBA00022741"/>
    </source>
</evidence>
<comment type="caution">
    <text evidence="10">The sequence shown here is derived from an EMBL/GenBank/DDBJ whole genome shotgun (WGS) entry which is preliminary data.</text>
</comment>
<comment type="subcellular location">
    <subcellularLocation>
        <location evidence="8">Cytoplasm</location>
    </subcellularLocation>
</comment>
<accession>A0A0M9VLJ3</accession>
<evidence type="ECO:0000256" key="7">
    <source>
        <dbReference type="ARBA" id="ARBA00048478"/>
    </source>
</evidence>
<keyword evidence="4 8" id="KW-0418">Kinase</keyword>
<dbReference type="InterPro" id="IPR027417">
    <property type="entry name" value="P-loop_NTPase"/>
</dbReference>
<evidence type="ECO:0000256" key="5">
    <source>
        <dbReference type="ARBA" id="ARBA00022840"/>
    </source>
</evidence>
<dbReference type="SUPFAM" id="SSF52540">
    <property type="entry name" value="P-loop containing nucleoside triphosphate hydrolases"/>
    <property type="match status" value="1"/>
</dbReference>
<feature type="binding site" evidence="8">
    <location>
        <begin position="16"/>
        <end position="24"/>
    </location>
    <ligand>
        <name>ATP</name>
        <dbReference type="ChEBI" id="CHEBI:30616"/>
    </ligand>
</feature>
<sequence>MTDSILETAVVVAVDGPAGSGKSSVSRQVARRRGYGFLDTGAAYRALAWHALEHGADTSDSTAVLDVLGDFDYAISLDPDDRWVRVGDVDVTAAIREPRVADAVSGVARVPAVRQALTALFRALVAASDLPAVVVEGRDITTVVAPDAPARILLTAAPEVRAARRSAELTSQDAAAVAEALHRRDAADLKVVDFLAAAPGVEVVDSTDLDFDQTVDAVLAVIDRALEASHAH</sequence>
<organism evidence="10 11">
    <name type="scientific">Microbacterium aurantiacum</name>
    <dbReference type="NCBI Taxonomy" id="162393"/>
    <lineage>
        <taxon>Bacteria</taxon>
        <taxon>Bacillati</taxon>
        <taxon>Actinomycetota</taxon>
        <taxon>Actinomycetes</taxon>
        <taxon>Micrococcales</taxon>
        <taxon>Microbacteriaceae</taxon>
        <taxon>Microbacterium</taxon>
    </lineage>
</organism>
<evidence type="ECO:0000313" key="10">
    <source>
        <dbReference type="EMBL" id="KOS11215.1"/>
    </source>
</evidence>
<dbReference type="PATRIC" id="fig|84292.3.peg.1011"/>
<dbReference type="Gene3D" id="3.40.50.300">
    <property type="entry name" value="P-loop containing nucleotide triphosphate hydrolases"/>
    <property type="match status" value="1"/>
</dbReference>
<evidence type="ECO:0000256" key="2">
    <source>
        <dbReference type="ARBA" id="ARBA00022679"/>
    </source>
</evidence>
<dbReference type="CDD" id="cd02020">
    <property type="entry name" value="CMPK"/>
    <property type="match status" value="1"/>
</dbReference>
<dbReference type="Proteomes" id="UP000037737">
    <property type="component" value="Unassembled WGS sequence"/>
</dbReference>